<evidence type="ECO:0000256" key="5">
    <source>
        <dbReference type="ARBA" id="ARBA00023136"/>
    </source>
</evidence>
<dbReference type="EMBL" id="JAAAIN010001288">
    <property type="protein sequence ID" value="KAG0304613.1"/>
    <property type="molecule type" value="Genomic_DNA"/>
</dbReference>
<feature type="compositionally biased region" description="Basic and acidic residues" evidence="6">
    <location>
        <begin position="992"/>
        <end position="1003"/>
    </location>
</feature>
<feature type="region of interest" description="Disordered" evidence="6">
    <location>
        <begin position="676"/>
        <end position="702"/>
    </location>
</feature>
<evidence type="ECO:0000313" key="11">
    <source>
        <dbReference type="Proteomes" id="UP000823405"/>
    </source>
</evidence>
<dbReference type="OrthoDB" id="9970435at2759"/>
<feature type="compositionally biased region" description="Polar residues" evidence="6">
    <location>
        <begin position="819"/>
        <end position="831"/>
    </location>
</feature>
<dbReference type="GO" id="GO:0016036">
    <property type="term" value="P:cellular response to phosphate starvation"/>
    <property type="evidence" value="ECO:0007669"/>
    <property type="project" value="TreeGrafter"/>
</dbReference>
<feature type="region of interest" description="Disordered" evidence="6">
    <location>
        <begin position="733"/>
        <end position="770"/>
    </location>
</feature>
<comment type="caution">
    <text evidence="10">The sequence shown here is derived from an EMBL/GenBank/DDBJ whole genome shotgun (WGS) entry which is preliminary data.</text>
</comment>
<evidence type="ECO:0000256" key="2">
    <source>
        <dbReference type="ARBA" id="ARBA00009665"/>
    </source>
</evidence>
<feature type="compositionally biased region" description="Low complexity" evidence="6">
    <location>
        <begin position="740"/>
        <end position="752"/>
    </location>
</feature>
<gene>
    <name evidence="10" type="ORF">BGZ97_001397</name>
</gene>
<dbReference type="PANTHER" id="PTHR10783:SF103">
    <property type="entry name" value="SOLUTE CARRIER FAMILY 53 MEMBER 1"/>
    <property type="match status" value="1"/>
</dbReference>
<evidence type="ECO:0000256" key="3">
    <source>
        <dbReference type="ARBA" id="ARBA00022692"/>
    </source>
</evidence>
<feature type="compositionally biased region" description="Acidic residues" evidence="6">
    <location>
        <begin position="1076"/>
        <end position="1086"/>
    </location>
</feature>
<evidence type="ECO:0000256" key="1">
    <source>
        <dbReference type="ARBA" id="ARBA00004141"/>
    </source>
</evidence>
<feature type="transmembrane region" description="Helical" evidence="7">
    <location>
        <begin position="366"/>
        <end position="386"/>
    </location>
</feature>
<evidence type="ECO:0000256" key="4">
    <source>
        <dbReference type="ARBA" id="ARBA00022989"/>
    </source>
</evidence>
<comment type="subcellular location">
    <subcellularLocation>
        <location evidence="1">Membrane</location>
        <topology evidence="1">Multi-pass membrane protein</topology>
    </subcellularLocation>
</comment>
<sequence>DDNSIDDILDQLLPEERVFFKFLDSQLELVNSFYQEKELEAVTKLKVIQQQLFVASQWKRRYDDHMARAKAEHGWYAAEWSRVRKGFDNLIRVDTAVTEDVTLGSKKSGLTPIGTFNGGQGGKFDSERMIHHRGLESPITNRFGADGGNRKISLDTLAYQEELELQEEEDRRQYLNHKVARTRIKAALYEFYRSLEMIKNYKVLNHTGFAKILKKFDKTAGWKGSKPYINSRLKPAYFMTSGVIEDLIKETEDLFIDTFERGHRRRGMAKLRIPDSKNQTHHFTTTRIGMYMGLAAPLMFQALQAAFSSETPAEVPYWDGLLLVYAGLFLTFLFACLFGINMYVWAKARINYKFIFEFDPRDNLDYHEYFEIPVLLILLLTLAVYLDFGSKLTQHVATAYWPLILMAITVAIIFCPLPIAHFTARRWFISSIGRILASGYYRVEFRDFFLADEMNSLSYSIEQFEFAMCAYSEQWNDLANQCSTSHMWITPFLTAMPAWFRFLQCLRRYRDTLEWFPHLVNAGKYSASLINLFVYFSFRHYGGARLKIAWIFVSAVTSCYTFAWDIYMDWGLFRFGKNGGGANGHPFLRQELVYSRTWVYYAAIVLDFVGRFSWTARLIPMKINVMVLSFALAFLEVLRRWQWNFFRLENEHLNNCGQFRAIKDIPLPFHIRVQGESDDEDEDDDDDNNNNRHHNSHNSFEDPDFVVHQEGVFHQHDDDDQDLEDEDQEGHFVDQASFYPRMSMASSPRRSAFSGNDGGGGLVRSSSSQSSLFGTFSNGSHAHGLSNLGTSVGAGVGTGSGGEVGAGGVGGQTLEESKSLTSIHSATSFSQPRRPYGDIAQRSFSHGNMAQGIHGGGSGGEMNSLRTQRSKSSLRDTGGEMNSLKTRRSKASLREIGGGEMNSLKPRRSRASLHDTLTGATAAAASNASIHHHPFSTSRSNSFVDTAVAEAGFTGSQREILEAEANSNKKFYDRRDFDSKIIEVENSSDLWRRQPRTKDRERSLGGSTSLHGLRAMSADGAMGGDGMAGGGLDEMILDSERRAKSQVGVPRRKMSMGTRMRNSIFGRGRGRGQSSDSEDDEEADTE</sequence>
<evidence type="ECO:0000256" key="7">
    <source>
        <dbReference type="SAM" id="Phobius"/>
    </source>
</evidence>
<dbReference type="PANTHER" id="PTHR10783">
    <property type="entry name" value="XENOTROPIC AND POLYTROPIC RETROVIRUS RECEPTOR 1-RELATED"/>
    <property type="match status" value="1"/>
</dbReference>
<feature type="compositionally biased region" description="Acidic residues" evidence="6">
    <location>
        <begin position="676"/>
        <end position="688"/>
    </location>
</feature>
<dbReference type="AlphaFoldDB" id="A0A9P6QXU1"/>
<dbReference type="Pfam" id="PF03124">
    <property type="entry name" value="EXS"/>
    <property type="match status" value="1"/>
</dbReference>
<feature type="transmembrane region" description="Helical" evidence="7">
    <location>
        <begin position="621"/>
        <end position="638"/>
    </location>
</feature>
<dbReference type="InterPro" id="IPR004331">
    <property type="entry name" value="SPX_dom"/>
</dbReference>
<evidence type="ECO:0008006" key="12">
    <source>
        <dbReference type="Google" id="ProtNLM"/>
    </source>
</evidence>
<dbReference type="PROSITE" id="PS51382">
    <property type="entry name" value="SPX"/>
    <property type="match status" value="1"/>
</dbReference>
<dbReference type="GO" id="GO:0000822">
    <property type="term" value="F:inositol hexakisphosphate binding"/>
    <property type="evidence" value="ECO:0007669"/>
    <property type="project" value="TreeGrafter"/>
</dbReference>
<feature type="non-terminal residue" evidence="10">
    <location>
        <position position="1"/>
    </location>
</feature>
<proteinExistence type="inferred from homology"/>
<comment type="similarity">
    <text evidence="2">Belongs to the SYG1 (TC 2.A.94) family.</text>
</comment>
<dbReference type="GO" id="GO:0005794">
    <property type="term" value="C:Golgi apparatus"/>
    <property type="evidence" value="ECO:0007669"/>
    <property type="project" value="TreeGrafter"/>
</dbReference>
<evidence type="ECO:0000259" key="9">
    <source>
        <dbReference type="PROSITE" id="PS51382"/>
    </source>
</evidence>
<reference evidence="10" key="1">
    <citation type="journal article" date="2020" name="Fungal Divers.">
        <title>Resolving the Mortierellaceae phylogeny through synthesis of multi-gene phylogenetics and phylogenomics.</title>
        <authorList>
            <person name="Vandepol N."/>
            <person name="Liber J."/>
            <person name="Desiro A."/>
            <person name="Na H."/>
            <person name="Kennedy M."/>
            <person name="Barry K."/>
            <person name="Grigoriev I.V."/>
            <person name="Miller A.N."/>
            <person name="O'Donnell K."/>
            <person name="Stajich J.E."/>
            <person name="Bonito G."/>
        </authorList>
    </citation>
    <scope>NUCLEOTIDE SEQUENCE</scope>
    <source>
        <strain evidence="10">NVP60</strain>
    </source>
</reference>
<feature type="transmembrane region" description="Helical" evidence="7">
    <location>
        <begin position="398"/>
        <end position="420"/>
    </location>
</feature>
<feature type="domain" description="SPX" evidence="9">
    <location>
        <begin position="1"/>
        <end position="230"/>
    </location>
</feature>
<keyword evidence="5 7" id="KW-0472">Membrane</keyword>
<feature type="region of interest" description="Disordered" evidence="6">
    <location>
        <begin position="803"/>
        <end position="913"/>
    </location>
</feature>
<feature type="transmembrane region" description="Helical" evidence="7">
    <location>
        <begin position="288"/>
        <end position="307"/>
    </location>
</feature>
<protein>
    <recommendedName>
        <fullName evidence="12">EXS-domain-containing protein</fullName>
    </recommendedName>
</protein>
<dbReference type="InterPro" id="IPR004342">
    <property type="entry name" value="EXS_C"/>
</dbReference>
<dbReference type="GO" id="GO:0005886">
    <property type="term" value="C:plasma membrane"/>
    <property type="evidence" value="ECO:0007669"/>
    <property type="project" value="TreeGrafter"/>
</dbReference>
<dbReference type="CDD" id="cd14475">
    <property type="entry name" value="SPX_SYG1_like"/>
    <property type="match status" value="1"/>
</dbReference>
<evidence type="ECO:0000259" key="8">
    <source>
        <dbReference type="PROSITE" id="PS51380"/>
    </source>
</evidence>
<organism evidence="10 11">
    <name type="scientific">Linnemannia gamsii</name>
    <dbReference type="NCBI Taxonomy" id="64522"/>
    <lineage>
        <taxon>Eukaryota</taxon>
        <taxon>Fungi</taxon>
        <taxon>Fungi incertae sedis</taxon>
        <taxon>Mucoromycota</taxon>
        <taxon>Mortierellomycotina</taxon>
        <taxon>Mortierellomycetes</taxon>
        <taxon>Mortierellales</taxon>
        <taxon>Mortierellaceae</taxon>
        <taxon>Linnemannia</taxon>
    </lineage>
</organism>
<keyword evidence="11" id="KW-1185">Reference proteome</keyword>
<name>A0A9P6QXU1_9FUNG</name>
<feature type="domain" description="EXS" evidence="8">
    <location>
        <begin position="481"/>
        <end position="679"/>
    </location>
</feature>
<dbReference type="Pfam" id="PF03105">
    <property type="entry name" value="SPX"/>
    <property type="match status" value="1"/>
</dbReference>
<feature type="region of interest" description="Disordered" evidence="6">
    <location>
        <begin position="992"/>
        <end position="1011"/>
    </location>
</feature>
<dbReference type="Proteomes" id="UP000823405">
    <property type="component" value="Unassembled WGS sequence"/>
</dbReference>
<evidence type="ECO:0000256" key="6">
    <source>
        <dbReference type="SAM" id="MobiDB-lite"/>
    </source>
</evidence>
<dbReference type="PROSITE" id="PS51380">
    <property type="entry name" value="EXS"/>
    <property type="match status" value="1"/>
</dbReference>
<accession>A0A9P6QXU1</accession>
<feature type="transmembrane region" description="Helical" evidence="7">
    <location>
        <begin position="598"/>
        <end position="615"/>
    </location>
</feature>
<keyword evidence="3 7" id="KW-0812">Transmembrane</keyword>
<dbReference type="GO" id="GO:0006817">
    <property type="term" value="P:phosphate ion transport"/>
    <property type="evidence" value="ECO:0007669"/>
    <property type="project" value="TreeGrafter"/>
</dbReference>
<feature type="region of interest" description="Disordered" evidence="6">
    <location>
        <begin position="1040"/>
        <end position="1086"/>
    </location>
</feature>
<feature type="transmembrane region" description="Helical" evidence="7">
    <location>
        <begin position="548"/>
        <end position="567"/>
    </location>
</feature>
<keyword evidence="4 7" id="KW-1133">Transmembrane helix</keyword>
<feature type="transmembrane region" description="Helical" evidence="7">
    <location>
        <begin position="322"/>
        <end position="345"/>
    </location>
</feature>
<evidence type="ECO:0000313" key="10">
    <source>
        <dbReference type="EMBL" id="KAG0304613.1"/>
    </source>
</evidence>